<evidence type="ECO:0000256" key="2">
    <source>
        <dbReference type="ARBA" id="ARBA00022519"/>
    </source>
</evidence>
<evidence type="ECO:0000256" key="1">
    <source>
        <dbReference type="ARBA" id="ARBA00022475"/>
    </source>
</evidence>
<dbReference type="NCBIfam" id="NF003439">
    <property type="entry name" value="PRK04968.1"/>
    <property type="match status" value="1"/>
</dbReference>
<sequence length="194" mass="22339">MKTSNNDLSTAIIKLSEQYVAQYQQALSHLPLVEIDDQWPSPCVQRQFDQDFNEWLPVALEQELSFENVEQALELTLHSSFKAYFNVIFSESLPVSCDEGHLQLLFAWSEDDFARLQQNIIGHVLMKQKLKQEVTLFFAVTDNDDIILSLDNTSGEVWAERVGQKPHKKIADSLLEFIHQLQPDIYLGNEKVET</sequence>
<dbReference type="InterPro" id="IPR038228">
    <property type="entry name" value="Syd_sf"/>
</dbReference>
<dbReference type="RefSeq" id="WP_284245932.1">
    <property type="nucleotide sequence ID" value="NZ_BSST01000001.1"/>
</dbReference>
<dbReference type="Pfam" id="PF07348">
    <property type="entry name" value="Syd"/>
    <property type="match status" value="1"/>
</dbReference>
<keyword evidence="1 4" id="KW-1003">Cell membrane</keyword>
<dbReference type="InterPro" id="IPR009948">
    <property type="entry name" value="Syd"/>
</dbReference>
<evidence type="ECO:0000256" key="4">
    <source>
        <dbReference type="HAMAP-Rule" id="MF_01104"/>
    </source>
</evidence>
<evidence type="ECO:0000256" key="3">
    <source>
        <dbReference type="ARBA" id="ARBA00023136"/>
    </source>
</evidence>
<keyword evidence="2 4" id="KW-0997">Cell inner membrane</keyword>
<gene>
    <name evidence="4 5" type="primary">syd</name>
    <name evidence="5" type="ORF">tinsulaeT_33200</name>
</gene>
<accession>A0ABQ6GVP8</accession>
<dbReference type="HAMAP" id="MF_01104">
    <property type="entry name" value="Syd"/>
    <property type="match status" value="1"/>
</dbReference>
<reference evidence="5 6" key="1">
    <citation type="submission" date="2023-03" db="EMBL/GenBank/DDBJ databases">
        <title>Draft genome sequence of Thalassotalea insulae KCTC 62186T.</title>
        <authorList>
            <person name="Sawabe T."/>
        </authorList>
    </citation>
    <scope>NUCLEOTIDE SEQUENCE [LARGE SCALE GENOMIC DNA]</scope>
    <source>
        <strain evidence="5 6">KCTC 62186</strain>
    </source>
</reference>
<dbReference type="EMBL" id="BSST01000001">
    <property type="protein sequence ID" value="GLX79980.1"/>
    <property type="molecule type" value="Genomic_DNA"/>
</dbReference>
<name>A0ABQ6GVP8_9GAMM</name>
<dbReference type="Gene3D" id="3.40.1580.20">
    <property type="entry name" value="Syd protein"/>
    <property type="match status" value="1"/>
</dbReference>
<comment type="similarity">
    <text evidence="4">Belongs to the Syd family.</text>
</comment>
<comment type="caution">
    <text evidence="5">The sequence shown here is derived from an EMBL/GenBank/DDBJ whole genome shotgun (WGS) entry which is preliminary data.</text>
</comment>
<comment type="subcellular location">
    <subcellularLocation>
        <location evidence="4">Cell inner membrane</location>
        <topology evidence="4">Peripheral membrane protein</topology>
        <orientation evidence="4">Cytoplasmic side</orientation>
    </subcellularLocation>
    <text evidence="4">Loosely associated with the cytoplasmic side of the inner membrane, probably via SecY.</text>
</comment>
<protein>
    <recommendedName>
        <fullName evidence="4">Protein Syd</fullName>
    </recommendedName>
</protein>
<dbReference type="CDD" id="cd16323">
    <property type="entry name" value="Syd"/>
    <property type="match status" value="1"/>
</dbReference>
<comment type="function">
    <text evidence="4">Interacts with the SecY protein in vivo. May bind preferentially to an uncomplexed state of SecY, thus functioning either as a chelating agent for excess SecY in the cell or as a regulatory factor that negatively controls the translocase function.</text>
</comment>
<keyword evidence="3 4" id="KW-0472">Membrane</keyword>
<proteinExistence type="inferred from homology"/>
<evidence type="ECO:0000313" key="5">
    <source>
        <dbReference type="EMBL" id="GLX79980.1"/>
    </source>
</evidence>
<evidence type="ECO:0000313" key="6">
    <source>
        <dbReference type="Proteomes" id="UP001157186"/>
    </source>
</evidence>
<dbReference type="Proteomes" id="UP001157186">
    <property type="component" value="Unassembled WGS sequence"/>
</dbReference>
<keyword evidence="6" id="KW-1185">Reference proteome</keyword>
<organism evidence="5 6">
    <name type="scientific">Thalassotalea insulae</name>
    <dbReference type="NCBI Taxonomy" id="2056778"/>
    <lineage>
        <taxon>Bacteria</taxon>
        <taxon>Pseudomonadati</taxon>
        <taxon>Pseudomonadota</taxon>
        <taxon>Gammaproteobacteria</taxon>
        <taxon>Alteromonadales</taxon>
        <taxon>Colwelliaceae</taxon>
        <taxon>Thalassotalea</taxon>
    </lineage>
</organism>